<feature type="compositionally biased region" description="Acidic residues" evidence="1">
    <location>
        <begin position="91"/>
        <end position="100"/>
    </location>
</feature>
<evidence type="ECO:0000313" key="3">
    <source>
        <dbReference type="Proteomes" id="UP000684084"/>
    </source>
</evidence>
<reference evidence="2" key="1">
    <citation type="submission" date="2020-05" db="EMBL/GenBank/DDBJ databases">
        <authorList>
            <person name="Rincon C."/>
            <person name="Sanders R I."/>
            <person name="Robbins C."/>
            <person name="Chaturvedi A."/>
        </authorList>
    </citation>
    <scope>NUCLEOTIDE SEQUENCE</scope>
    <source>
        <strain evidence="2">CHB12</strain>
    </source>
</reference>
<dbReference type="OrthoDB" id="2404301at2759"/>
<comment type="caution">
    <text evidence="2">The sequence shown here is derived from an EMBL/GenBank/DDBJ whole genome shotgun (WGS) entry which is preliminary data.</text>
</comment>
<gene>
    <name evidence="2" type="ORF">CHRIB12_LOCUS2757</name>
</gene>
<organism evidence="2 3">
    <name type="scientific">Rhizophagus irregularis</name>
    <dbReference type="NCBI Taxonomy" id="588596"/>
    <lineage>
        <taxon>Eukaryota</taxon>
        <taxon>Fungi</taxon>
        <taxon>Fungi incertae sedis</taxon>
        <taxon>Mucoromycota</taxon>
        <taxon>Glomeromycotina</taxon>
        <taxon>Glomeromycetes</taxon>
        <taxon>Glomerales</taxon>
        <taxon>Glomeraceae</taxon>
        <taxon>Rhizophagus</taxon>
    </lineage>
</organism>
<dbReference type="AlphaFoldDB" id="A0A2I1E2R8"/>
<evidence type="ECO:0000313" key="2">
    <source>
        <dbReference type="EMBL" id="CAB5328917.1"/>
    </source>
</evidence>
<dbReference type="VEuPathDB" id="FungiDB:FUN_010280"/>
<sequence>MSQICSFYISNIKNELAYISQQYTEDKMYEMINDSTFLQFEEEDDKIDSNETQSKNRTILNISNHIVQVLIIEKMFNLKTVGKILNKNSDNDDTNNEVDSENSSIDNSNSTSDDGSENELESIKNQLNIY</sequence>
<dbReference type="EMBL" id="CAGKOT010000004">
    <property type="protein sequence ID" value="CAB5328917.1"/>
    <property type="molecule type" value="Genomic_DNA"/>
</dbReference>
<dbReference type="Proteomes" id="UP000684084">
    <property type="component" value="Unassembled WGS sequence"/>
</dbReference>
<feature type="region of interest" description="Disordered" evidence="1">
    <location>
        <begin position="86"/>
        <end position="130"/>
    </location>
</feature>
<accession>A0A2I1E2R8</accession>
<name>A0A2I1E2R8_9GLOM</name>
<evidence type="ECO:0000256" key="1">
    <source>
        <dbReference type="SAM" id="MobiDB-lite"/>
    </source>
</evidence>
<feature type="compositionally biased region" description="Low complexity" evidence="1">
    <location>
        <begin position="101"/>
        <end position="113"/>
    </location>
</feature>
<protein>
    <submittedName>
        <fullName evidence="2">Uncharacterized protein</fullName>
    </submittedName>
</protein>
<dbReference type="VEuPathDB" id="FungiDB:RhiirA1_456972"/>
<proteinExistence type="predicted"/>